<reference evidence="1" key="1">
    <citation type="submission" date="2018-05" db="EMBL/GenBank/DDBJ databases">
        <authorList>
            <person name="Lanie J.A."/>
            <person name="Ng W.-L."/>
            <person name="Kazmierczak K.M."/>
            <person name="Andrzejewski T.M."/>
            <person name="Davidsen T.M."/>
            <person name="Wayne K.J."/>
            <person name="Tettelin H."/>
            <person name="Glass J.I."/>
            <person name="Rusch D."/>
            <person name="Podicherti R."/>
            <person name="Tsui H.-C.T."/>
            <person name="Winkler M.E."/>
        </authorList>
    </citation>
    <scope>NUCLEOTIDE SEQUENCE</scope>
</reference>
<organism evidence="1">
    <name type="scientific">marine metagenome</name>
    <dbReference type="NCBI Taxonomy" id="408172"/>
    <lineage>
        <taxon>unclassified sequences</taxon>
        <taxon>metagenomes</taxon>
        <taxon>ecological metagenomes</taxon>
    </lineage>
</organism>
<evidence type="ECO:0000313" key="1">
    <source>
        <dbReference type="EMBL" id="SVC55248.1"/>
    </source>
</evidence>
<sequence length="336" mass="34189">MFAIDNSSRVNVNDATSNVQIFDSSFSTLVFPIGFDNVKSLNNQGVSYRRKDTLVGNFAFDSGTSSTKATLSATEVNGHITGGASGTGLVDAMSSNYVAVIDSITNQAGVTVVLTNSTTANADATITVSSTANLRVGMTVVGSANIPTSPVPTIASITSATVFELSANATGVASNVTLTFGTVLVKGEIIDLTATAPSLDALTLVPVRAGATFTTTGITFTAKVYSTQAVAAKQEKVKAKITANTSLVGTTVDGTNTNARLANGQIIVAPFSGTQSLQVADTTAVTSVIEASAAGATAALQFPAALLTNSAGITSATHNITSRYSFNNGQKDNYLD</sequence>
<dbReference type="EMBL" id="UINC01097497">
    <property type="protein sequence ID" value="SVC55248.1"/>
    <property type="molecule type" value="Genomic_DNA"/>
</dbReference>
<name>A0A382N3V4_9ZZZZ</name>
<dbReference type="AlphaFoldDB" id="A0A382N3V4"/>
<gene>
    <name evidence="1" type="ORF">METZ01_LOCUS308102</name>
</gene>
<protein>
    <submittedName>
        <fullName evidence="1">Uncharacterized protein</fullName>
    </submittedName>
</protein>
<accession>A0A382N3V4</accession>
<feature type="non-terminal residue" evidence="1">
    <location>
        <position position="336"/>
    </location>
</feature>
<proteinExistence type="predicted"/>